<name>A0ABW2NRT2_9BACL</name>
<keyword evidence="4" id="KW-1133">Transmembrane helix</keyword>
<comment type="caution">
    <text evidence="6">The sequence shown here is derived from an EMBL/GenBank/DDBJ whole genome shotgun (WGS) entry which is preliminary data.</text>
</comment>
<evidence type="ECO:0000256" key="4">
    <source>
        <dbReference type="ARBA" id="ARBA00022989"/>
    </source>
</evidence>
<reference evidence="7" key="1">
    <citation type="journal article" date="2019" name="Int. J. Syst. Evol. Microbiol.">
        <title>The Global Catalogue of Microorganisms (GCM) 10K type strain sequencing project: providing services to taxonomists for standard genome sequencing and annotation.</title>
        <authorList>
            <consortium name="The Broad Institute Genomics Platform"/>
            <consortium name="The Broad Institute Genome Sequencing Center for Infectious Disease"/>
            <person name="Wu L."/>
            <person name="Ma J."/>
        </authorList>
    </citation>
    <scope>NUCLEOTIDE SEQUENCE [LARGE SCALE GENOMIC DNA]</scope>
    <source>
        <strain evidence="7">NBRC 106396</strain>
    </source>
</reference>
<accession>A0ABW2NRT2</accession>
<keyword evidence="3" id="KW-0812">Transmembrane</keyword>
<dbReference type="EMBL" id="JBHTCP010000051">
    <property type="protein sequence ID" value="MFC7373264.1"/>
    <property type="molecule type" value="Genomic_DNA"/>
</dbReference>
<dbReference type="Pfam" id="PF09680">
    <property type="entry name" value="YjcZ_2"/>
    <property type="match status" value="1"/>
</dbReference>
<evidence type="ECO:0000313" key="7">
    <source>
        <dbReference type="Proteomes" id="UP001596549"/>
    </source>
</evidence>
<keyword evidence="5" id="KW-0472">Membrane</keyword>
<gene>
    <name evidence="6" type="ORF">ACFQPF_16615</name>
</gene>
<keyword evidence="7" id="KW-1185">Reference proteome</keyword>
<proteinExistence type="inferred from homology"/>
<evidence type="ECO:0000256" key="2">
    <source>
        <dbReference type="ARBA" id="ARBA00010221"/>
    </source>
</evidence>
<organism evidence="6 7">
    <name type="scientific">Fictibacillus iocasae</name>
    <dbReference type="NCBI Taxonomy" id="2715437"/>
    <lineage>
        <taxon>Bacteria</taxon>
        <taxon>Bacillati</taxon>
        <taxon>Bacillota</taxon>
        <taxon>Bacilli</taxon>
        <taxon>Bacillales</taxon>
        <taxon>Fictibacillaceae</taxon>
        <taxon>Fictibacillus</taxon>
    </lineage>
</organism>
<dbReference type="Proteomes" id="UP001596549">
    <property type="component" value="Unassembled WGS sequence"/>
</dbReference>
<evidence type="ECO:0000256" key="1">
    <source>
        <dbReference type="ARBA" id="ARBA00004370"/>
    </source>
</evidence>
<evidence type="ECO:0000256" key="3">
    <source>
        <dbReference type="ARBA" id="ARBA00022692"/>
    </source>
</evidence>
<protein>
    <submittedName>
        <fullName evidence="6">YjcZ family sporulation protein</fullName>
    </submittedName>
</protein>
<dbReference type="NCBIfam" id="TIGR01732">
    <property type="entry name" value="tiny_TM_bacill"/>
    <property type="match status" value="1"/>
</dbReference>
<dbReference type="RefSeq" id="WP_379751024.1">
    <property type="nucleotide sequence ID" value="NZ_JBHTCP010000051.1"/>
</dbReference>
<sequence>MGKYYSKNFTLYVVLFILLVIVGAVTCGGGCNYGGVVCYPAYGYMSAYPGYWT</sequence>
<evidence type="ECO:0000256" key="5">
    <source>
        <dbReference type="ARBA" id="ARBA00023136"/>
    </source>
</evidence>
<comment type="similarity">
    <text evidence="2">Belongs to the SscA family.</text>
</comment>
<evidence type="ECO:0000313" key="6">
    <source>
        <dbReference type="EMBL" id="MFC7373264.1"/>
    </source>
</evidence>
<comment type="subcellular location">
    <subcellularLocation>
        <location evidence="1">Membrane</location>
    </subcellularLocation>
</comment>
<dbReference type="InterPro" id="IPR010070">
    <property type="entry name" value="YjcZ-like"/>
</dbReference>